<dbReference type="GO" id="GO:0006565">
    <property type="term" value="P:L-serine catabolic process"/>
    <property type="evidence" value="ECO:0007669"/>
    <property type="project" value="TreeGrafter"/>
</dbReference>
<dbReference type="InterPro" id="IPR050147">
    <property type="entry name" value="Ser/Thr_Dehydratase"/>
</dbReference>
<dbReference type="AlphaFoldDB" id="E7QR28"/>
<accession>E7QR28</accession>
<feature type="modified residue" description="N6-(pyridoxal phosphate)lysine" evidence="6">
    <location>
        <position position="117"/>
    </location>
</feature>
<dbReference type="InterPro" id="IPR001926">
    <property type="entry name" value="TrpB-like_PALP"/>
</dbReference>
<dbReference type="GO" id="GO:0009088">
    <property type="term" value="P:threonine biosynthetic process"/>
    <property type="evidence" value="ECO:0007669"/>
    <property type="project" value="UniProtKB-UniRule"/>
</dbReference>
<comment type="similarity">
    <text evidence="2">Belongs to the threonine synthase family.</text>
</comment>
<evidence type="ECO:0000256" key="2">
    <source>
        <dbReference type="ARBA" id="ARBA00005517"/>
    </source>
</evidence>
<keyword evidence="4" id="KW-0456">Lyase</keyword>
<reference evidence="9" key="2">
    <citation type="submission" date="2016-11" db="EMBL/GenBank/DDBJ databases">
        <authorList>
            <person name="Jaros S."/>
            <person name="Januszkiewicz K."/>
            <person name="Wedrychowicz H."/>
        </authorList>
    </citation>
    <scope>NUCLEOTIDE SEQUENCE [LARGE SCALE GENOMIC DNA]</scope>
    <source>
        <strain evidence="9">DX253</strain>
    </source>
</reference>
<dbReference type="STRING" id="797209.GCA_000376445_03948"/>
<dbReference type="GO" id="GO:0009097">
    <property type="term" value="P:isoleucine biosynthetic process"/>
    <property type="evidence" value="ECO:0007669"/>
    <property type="project" value="TreeGrafter"/>
</dbReference>
<dbReference type="OrthoDB" id="6371at2157"/>
<reference evidence="8 10" key="1">
    <citation type="journal article" date="2014" name="ISME J.">
        <title>Trehalose/2-sulfotrehalose biosynthesis and glycine-betaine uptake are widely spread mechanisms for osmoadaptation in the Halobacteriales.</title>
        <authorList>
            <person name="Youssef N.H."/>
            <person name="Savage-Ashlock K.N."/>
            <person name="McCully A.L."/>
            <person name="Luedtke B."/>
            <person name="Shaw E.I."/>
            <person name="Hoff W.D."/>
            <person name="Elshahed M.S."/>
        </authorList>
    </citation>
    <scope>NUCLEOTIDE SEQUENCE [LARGE SCALE GENOMIC DNA]</scope>
    <source>
        <strain evidence="8 10">DX253</strain>
    </source>
</reference>
<dbReference type="GO" id="GO:0004794">
    <property type="term" value="F:threonine deaminase activity"/>
    <property type="evidence" value="ECO:0007669"/>
    <property type="project" value="TreeGrafter"/>
</dbReference>
<dbReference type="PANTHER" id="PTHR48078">
    <property type="entry name" value="THREONINE DEHYDRATASE, MITOCHONDRIAL-RELATED"/>
    <property type="match status" value="1"/>
</dbReference>
<keyword evidence="11" id="KW-1185">Reference proteome</keyword>
<protein>
    <recommendedName>
        <fullName evidence="5">Threonine synthase</fullName>
        <ecNumber evidence="5">4.2.3.1</ecNumber>
    </recommendedName>
</protein>
<organism evidence="8 10">
    <name type="scientific">Haladaptatus paucihalophilus DX253</name>
    <dbReference type="NCBI Taxonomy" id="797209"/>
    <lineage>
        <taxon>Archaea</taxon>
        <taxon>Methanobacteriati</taxon>
        <taxon>Methanobacteriota</taxon>
        <taxon>Stenosarchaea group</taxon>
        <taxon>Halobacteria</taxon>
        <taxon>Halobacteriales</taxon>
        <taxon>Haladaptataceae</taxon>
        <taxon>Haladaptatus</taxon>
    </lineage>
</organism>
<dbReference type="Proteomes" id="UP000184203">
    <property type="component" value="Unassembled WGS sequence"/>
</dbReference>
<evidence type="ECO:0000256" key="3">
    <source>
        <dbReference type="ARBA" id="ARBA00022898"/>
    </source>
</evidence>
<dbReference type="EC" id="4.2.3.1" evidence="5"/>
<comment type="cofactor">
    <cofactor evidence="1 6">
        <name>pyridoxal 5'-phosphate</name>
        <dbReference type="ChEBI" id="CHEBI:597326"/>
    </cofactor>
</comment>
<evidence type="ECO:0000256" key="1">
    <source>
        <dbReference type="ARBA" id="ARBA00001933"/>
    </source>
</evidence>
<feature type="domain" description="Tryptophan synthase beta chain-like PALP" evidence="7">
    <location>
        <begin position="83"/>
        <end position="383"/>
    </location>
</feature>
<evidence type="ECO:0000256" key="5">
    <source>
        <dbReference type="NCBIfam" id="TIGR00260"/>
    </source>
</evidence>
<dbReference type="SUPFAM" id="SSF53686">
    <property type="entry name" value="Tryptophan synthase beta subunit-like PLP-dependent enzymes"/>
    <property type="match status" value="1"/>
</dbReference>
<dbReference type="PATRIC" id="fig|797209.4.peg.1241"/>
<dbReference type="GO" id="GO:0003941">
    <property type="term" value="F:L-serine ammonia-lyase activity"/>
    <property type="evidence" value="ECO:0007669"/>
    <property type="project" value="TreeGrafter"/>
</dbReference>
<name>E7QR28_HALPU</name>
<gene>
    <name evidence="9" type="ORF">SAMN05444342_3184</name>
    <name evidence="8" type="ORF">ZOD2009_06254</name>
</gene>
<dbReference type="RefSeq" id="WP_007978058.1">
    <property type="nucleotide sequence ID" value="NZ_AEMG01000005.1"/>
</dbReference>
<dbReference type="EMBL" id="AEMG01000005">
    <property type="protein sequence ID" value="EFW92936.1"/>
    <property type="molecule type" value="Genomic_DNA"/>
</dbReference>
<evidence type="ECO:0000313" key="9">
    <source>
        <dbReference type="EMBL" id="SHL18765.1"/>
    </source>
</evidence>
<keyword evidence="3 6" id="KW-0663">Pyridoxal phosphate</keyword>
<evidence type="ECO:0000259" key="7">
    <source>
        <dbReference type="Pfam" id="PF00291"/>
    </source>
</evidence>
<dbReference type="eggNOG" id="arCOG01434">
    <property type="taxonomic scope" value="Archaea"/>
</dbReference>
<evidence type="ECO:0000256" key="4">
    <source>
        <dbReference type="ARBA" id="ARBA00023239"/>
    </source>
</evidence>
<evidence type="ECO:0000313" key="11">
    <source>
        <dbReference type="Proteomes" id="UP000184203"/>
    </source>
</evidence>
<proteinExistence type="inferred from homology"/>
<dbReference type="GO" id="GO:0004795">
    <property type="term" value="F:threonine synthase activity"/>
    <property type="evidence" value="ECO:0007669"/>
    <property type="project" value="UniProtKB-UniRule"/>
</dbReference>
<dbReference type="CDD" id="cd01563">
    <property type="entry name" value="Thr-synth_1"/>
    <property type="match status" value="1"/>
</dbReference>
<dbReference type="Gene3D" id="3.40.50.1100">
    <property type="match status" value="2"/>
</dbReference>
<evidence type="ECO:0000313" key="10">
    <source>
        <dbReference type="Proteomes" id="UP000003751"/>
    </source>
</evidence>
<dbReference type="EMBL" id="FRAN01000005">
    <property type="protein sequence ID" value="SHL18765.1"/>
    <property type="molecule type" value="Genomic_DNA"/>
</dbReference>
<evidence type="ECO:0000256" key="6">
    <source>
        <dbReference type="PIRSR" id="PIRSR604450-51"/>
    </source>
</evidence>
<dbReference type="PANTHER" id="PTHR48078:SF6">
    <property type="entry name" value="L-THREONINE DEHYDRATASE CATABOLIC TDCB"/>
    <property type="match status" value="1"/>
</dbReference>
<dbReference type="Proteomes" id="UP000003751">
    <property type="component" value="Unassembled WGS sequence"/>
</dbReference>
<reference evidence="11" key="3">
    <citation type="submission" date="2016-11" db="EMBL/GenBank/DDBJ databases">
        <authorList>
            <person name="Varghese N."/>
            <person name="Submissions S."/>
        </authorList>
    </citation>
    <scope>NUCLEOTIDE SEQUENCE [LARGE SCALE GENOMIC DNA]</scope>
    <source>
        <strain evidence="11">DX253</strain>
    </source>
</reference>
<dbReference type="NCBIfam" id="TIGR00260">
    <property type="entry name" value="thrC"/>
    <property type="match status" value="1"/>
</dbReference>
<dbReference type="GO" id="GO:0006567">
    <property type="term" value="P:L-threonine catabolic process"/>
    <property type="evidence" value="ECO:0007669"/>
    <property type="project" value="TreeGrafter"/>
</dbReference>
<dbReference type="InterPro" id="IPR036052">
    <property type="entry name" value="TrpB-like_PALP_sf"/>
</dbReference>
<evidence type="ECO:0000313" key="8">
    <source>
        <dbReference type="EMBL" id="EFW92936.1"/>
    </source>
</evidence>
<sequence length="414" mass="43333">MTGTKTPPTRVCYRCGREAATGARCSCGEPLWLKIDGTDGVDATGRADRTDATRFSWPETSGSSIWRYRDLLPVSRPPGIGSVVGGTPLFRTPRLDDYAGCELRVKDESANPTGSFKDRGSAVGVARALDAGDDWVGTVSHGNMAMSTAATAASAGLNCLVLVPDDIPTERLTHIARYDPTLVRVEGDYGRLYDVSLDLPGVRFVNSDAPLRVAGQKTTALEICEAFADEGRTPDAIVAPVSSGGHASAIWKAVCELRDANLLNAESLPRLYFVQAAACDPIAEAFRNGADRVTPVDGGETVAYSIANASPPSGNRVLAAVRDTGGAVLSVADDAILDAKRQLARRAGLCVEPASATTLAGIRHLSTAGKIDPEESVVAIATGTGFRERSPLAETPESVPIGDLPERVASLVSG</sequence>
<dbReference type="Pfam" id="PF00291">
    <property type="entry name" value="PALP"/>
    <property type="match status" value="1"/>
</dbReference>
<dbReference type="InterPro" id="IPR004450">
    <property type="entry name" value="Thr_synthase-like"/>
</dbReference>